<reference evidence="9" key="1">
    <citation type="submission" date="2020-10" db="EMBL/GenBank/DDBJ databases">
        <authorList>
            <person name="Hahn C.J."/>
            <person name="Laso-Perez R."/>
            <person name="Vulcano F."/>
            <person name="Vaziourakis K.-M."/>
            <person name="Stokke R."/>
            <person name="Steen I.H."/>
            <person name="Teske A."/>
            <person name="Boetius A."/>
            <person name="Liebeke M."/>
            <person name="Amann R."/>
            <person name="Knittel K."/>
        </authorList>
    </citation>
    <scope>NUCLEOTIDE SEQUENCE</scope>
    <source>
        <strain evidence="9">Gfbio:e3339647-f889-4370-9287-4fb5cb688e4c:AG392M11_GoMArc1</strain>
    </source>
</reference>
<evidence type="ECO:0000313" key="10">
    <source>
        <dbReference type="Proteomes" id="UP000639006"/>
    </source>
</evidence>
<keyword evidence="3" id="KW-0479">Metal-binding</keyword>
<evidence type="ECO:0000256" key="2">
    <source>
        <dbReference type="ARBA" id="ARBA00022485"/>
    </source>
</evidence>
<keyword evidence="1" id="KW-0813">Transport</keyword>
<keyword evidence="5" id="KW-0249">Electron transport</keyword>
<dbReference type="Pfam" id="PF13237">
    <property type="entry name" value="Fer4_10"/>
    <property type="match status" value="1"/>
</dbReference>
<sequence>MPAKVIVEKCTGCGECIEQCPEESIKLVDELAVINAETCTDCGICVDACAEEAIEME</sequence>
<evidence type="ECO:0000256" key="3">
    <source>
        <dbReference type="ARBA" id="ARBA00022723"/>
    </source>
</evidence>
<organism evidence="9 10">
    <name type="scientific">Candidatus Argoarchaeum ethanivorans</name>
    <dbReference type="NCBI Taxonomy" id="2608793"/>
    <lineage>
        <taxon>Archaea</taxon>
        <taxon>Methanobacteriati</taxon>
        <taxon>Methanobacteriota</taxon>
        <taxon>Stenosarchaea group</taxon>
        <taxon>Methanomicrobia</taxon>
        <taxon>Methanosarcinales</taxon>
        <taxon>Methanosarcinales incertae sedis</taxon>
        <taxon>GOM Arc I cluster</taxon>
        <taxon>Candidatus Argoarchaeum</taxon>
    </lineage>
</organism>
<feature type="domain" description="4Fe-4S ferredoxin-type" evidence="8">
    <location>
        <begin position="1"/>
        <end position="30"/>
    </location>
</feature>
<protein>
    <submittedName>
        <fullName evidence="9">Ferredoxin</fullName>
    </submittedName>
</protein>
<dbReference type="PANTHER" id="PTHR43687:SF6">
    <property type="entry name" value="L-ASPARTATE SEMIALDEHYDE SULFURTRANSFERASE IRON-SULFUR SUBUNIT"/>
    <property type="match status" value="1"/>
</dbReference>
<evidence type="ECO:0000256" key="7">
    <source>
        <dbReference type="ARBA" id="ARBA00023014"/>
    </source>
</evidence>
<dbReference type="GO" id="GO:0046872">
    <property type="term" value="F:metal ion binding"/>
    <property type="evidence" value="ECO:0007669"/>
    <property type="project" value="UniProtKB-KW"/>
</dbReference>
<proteinExistence type="predicted"/>
<dbReference type="Proteomes" id="UP000639006">
    <property type="component" value="Unassembled WGS sequence"/>
</dbReference>
<accession>A0A811T794</accession>
<dbReference type="PANTHER" id="PTHR43687">
    <property type="entry name" value="ADENYLYLSULFATE REDUCTASE, BETA SUBUNIT"/>
    <property type="match status" value="1"/>
</dbReference>
<evidence type="ECO:0000313" key="9">
    <source>
        <dbReference type="EMBL" id="CAD6491728.1"/>
    </source>
</evidence>
<keyword evidence="7" id="KW-0411">Iron-sulfur</keyword>
<dbReference type="AlphaFoldDB" id="A0A811T794"/>
<keyword evidence="6" id="KW-0408">Iron</keyword>
<evidence type="ECO:0000256" key="5">
    <source>
        <dbReference type="ARBA" id="ARBA00022982"/>
    </source>
</evidence>
<evidence type="ECO:0000259" key="8">
    <source>
        <dbReference type="PROSITE" id="PS51379"/>
    </source>
</evidence>
<dbReference type="SUPFAM" id="SSF54862">
    <property type="entry name" value="4Fe-4S ferredoxins"/>
    <property type="match status" value="1"/>
</dbReference>
<gene>
    <name evidence="9" type="ORF">DIAAKJNI_00134</name>
</gene>
<dbReference type="EMBL" id="CAJHIQ010000005">
    <property type="protein sequence ID" value="CAD6491728.1"/>
    <property type="molecule type" value="Genomic_DNA"/>
</dbReference>
<evidence type="ECO:0000256" key="1">
    <source>
        <dbReference type="ARBA" id="ARBA00022448"/>
    </source>
</evidence>
<comment type="caution">
    <text evidence="9">The sequence shown here is derived from an EMBL/GenBank/DDBJ whole genome shotgun (WGS) entry which is preliminary data.</text>
</comment>
<dbReference type="PROSITE" id="PS00198">
    <property type="entry name" value="4FE4S_FER_1"/>
    <property type="match status" value="1"/>
</dbReference>
<dbReference type="GO" id="GO:0016491">
    <property type="term" value="F:oxidoreductase activity"/>
    <property type="evidence" value="ECO:0007669"/>
    <property type="project" value="UniProtKB-ARBA"/>
</dbReference>
<dbReference type="Gene3D" id="3.30.70.20">
    <property type="match status" value="1"/>
</dbReference>
<keyword evidence="4" id="KW-0677">Repeat</keyword>
<dbReference type="GO" id="GO:0051539">
    <property type="term" value="F:4 iron, 4 sulfur cluster binding"/>
    <property type="evidence" value="ECO:0007669"/>
    <property type="project" value="UniProtKB-KW"/>
</dbReference>
<evidence type="ECO:0000256" key="4">
    <source>
        <dbReference type="ARBA" id="ARBA00022737"/>
    </source>
</evidence>
<dbReference type="InterPro" id="IPR017900">
    <property type="entry name" value="4Fe4S_Fe_S_CS"/>
</dbReference>
<keyword evidence="2" id="KW-0004">4Fe-4S</keyword>
<name>A0A811T794_9EURY</name>
<dbReference type="InterPro" id="IPR050572">
    <property type="entry name" value="Fe-S_Ferredoxin"/>
</dbReference>
<feature type="domain" description="4Fe-4S ferredoxin-type" evidence="8">
    <location>
        <begin position="32"/>
        <end position="57"/>
    </location>
</feature>
<dbReference type="InterPro" id="IPR017896">
    <property type="entry name" value="4Fe4S_Fe-S-bd"/>
</dbReference>
<dbReference type="PROSITE" id="PS51379">
    <property type="entry name" value="4FE4S_FER_2"/>
    <property type="match status" value="2"/>
</dbReference>
<evidence type="ECO:0000256" key="6">
    <source>
        <dbReference type="ARBA" id="ARBA00023004"/>
    </source>
</evidence>